<evidence type="ECO:0000313" key="3">
    <source>
        <dbReference type="Proteomes" id="UP001058429"/>
    </source>
</evidence>
<dbReference type="InterPro" id="IPR051532">
    <property type="entry name" value="Ester_Hydrolysis_Enzymes"/>
</dbReference>
<dbReference type="Proteomes" id="UP001058429">
    <property type="component" value="Chromosome"/>
</dbReference>
<dbReference type="RefSeq" id="WP_260905036.1">
    <property type="nucleotide sequence ID" value="NZ_CP104396.1"/>
</dbReference>
<proteinExistence type="predicted"/>
<dbReference type="SUPFAM" id="SSF52266">
    <property type="entry name" value="SGNH hydrolase"/>
    <property type="match status" value="1"/>
</dbReference>
<gene>
    <name evidence="2" type="ORF">N4562_04965</name>
</gene>
<dbReference type="AlphaFoldDB" id="A0A9Q9MW04"/>
<dbReference type="InterPro" id="IPR036514">
    <property type="entry name" value="SGNH_hydro_sf"/>
</dbReference>
<dbReference type="GO" id="GO:0016787">
    <property type="term" value="F:hydrolase activity"/>
    <property type="evidence" value="ECO:0007669"/>
    <property type="project" value="UniProtKB-KW"/>
</dbReference>
<organism evidence="2 3">
    <name type="scientific">Ligilactobacillus agilis</name>
    <dbReference type="NCBI Taxonomy" id="1601"/>
    <lineage>
        <taxon>Bacteria</taxon>
        <taxon>Bacillati</taxon>
        <taxon>Bacillota</taxon>
        <taxon>Bacilli</taxon>
        <taxon>Lactobacillales</taxon>
        <taxon>Lactobacillaceae</taxon>
        <taxon>Ligilactobacillus</taxon>
    </lineage>
</organism>
<sequence length="824" mass="94923">MTNYSNSRWKERGSFDKDILHSYQDIVDAIRTAPYGIDTREAMAQMLMFLYSTIQSIGDSFNIDMSPTDTFATLEKLREKYPNGQQGVFVVQDTGHWYFWSELDDLWKDGGVYQSVGISNDLQKIVDHGYKSNMVTINAKNYTVALPDLNDAEINSVYRLDFDAGTTELPYHVPIKQWPDYFNNAILIVTEQPHAQIMYIANDVFVRYVGRDYAWTDWYSVSGFNTGNITINSTDDLADLNNLMVGKMVSVSTAAAKTVANTPTDKKFNVITFASRIFGEYEHSQLAYDIYNNWYVRSQDSANNWSDWTKLSSELAIDAVREEYFSKYENQNVIWQRKNNKNVVMDTWIDDKNEVQKYNGWCYTNYYTPVRPNTNYLFIAKDSTNLNYQVVGLDSVYICLYDENGKFIKQIYTKTTSNGKFNTGEAYYLRWSMSYKQYNDQQYPSLIKGEVLPKILLPLTPSDYSDSTLLATAQSDYELVPTQNIYKMNSLPLYLYSDNLVRNSVENVQVYLYDNLSNTIKRNAMENGWVIPANQGNEVLQYNNEFYGIKGKSPNSYWHYDNDVFTKKTTIREYGLPDAYGDGQNVNVLIIGDSLTNANVYVDRVGELAAKDTHTTITLLGTRGETYKHEGRGGWSAAYYCTKTNFNTYDNPFLNQSGKFSFEYYAAKNNITKLDVVFINLGTNDVNYNDVTSDPEFAKDLEYYQQMIDSIKQTFPNVKIVLGSTITPARYKGANVHIKTRRQEWNDKILNLCLTKGYYYMPWWLVVDPINDFKYEEVQIDEYNAATIKKVADNTHPADSGYKKMGDLVYAMIKKVAEDIRTGK</sequence>
<dbReference type="GeneID" id="75137182"/>
<dbReference type="Pfam" id="PF13472">
    <property type="entry name" value="Lipase_GDSL_2"/>
    <property type="match status" value="1"/>
</dbReference>
<dbReference type="EMBL" id="CP104396">
    <property type="protein sequence ID" value="UXC64369.1"/>
    <property type="molecule type" value="Genomic_DNA"/>
</dbReference>
<dbReference type="CDD" id="cd00229">
    <property type="entry name" value="SGNH_hydrolase"/>
    <property type="match status" value="1"/>
</dbReference>
<keyword evidence="2" id="KW-0378">Hydrolase</keyword>
<evidence type="ECO:0000313" key="2">
    <source>
        <dbReference type="EMBL" id="UXC64369.1"/>
    </source>
</evidence>
<dbReference type="PANTHER" id="PTHR30383">
    <property type="entry name" value="THIOESTERASE 1/PROTEASE 1/LYSOPHOSPHOLIPASE L1"/>
    <property type="match status" value="1"/>
</dbReference>
<evidence type="ECO:0000259" key="1">
    <source>
        <dbReference type="Pfam" id="PF13472"/>
    </source>
</evidence>
<dbReference type="Gene3D" id="3.40.50.1110">
    <property type="entry name" value="SGNH hydrolase"/>
    <property type="match status" value="1"/>
</dbReference>
<name>A0A9Q9MW04_9LACO</name>
<reference evidence="2" key="1">
    <citation type="submission" date="2022-09" db="EMBL/GenBank/DDBJ databases">
        <title>Complete genome of Ligilactobacillus agilis AM_LB6, isolated from chicken feces.</title>
        <authorList>
            <person name="den Bakker H.C."/>
            <person name="Mann A."/>
        </authorList>
    </citation>
    <scope>NUCLEOTIDE SEQUENCE</scope>
    <source>
        <strain evidence="2">AM_LB6</strain>
    </source>
</reference>
<accession>A0A9Q9MW04</accession>
<protein>
    <submittedName>
        <fullName evidence="2">SGNH/GDSL hydrolase family protein</fullName>
    </submittedName>
</protein>
<dbReference type="InterPro" id="IPR013830">
    <property type="entry name" value="SGNH_hydro"/>
</dbReference>
<feature type="domain" description="SGNH hydrolase-type esterase" evidence="1">
    <location>
        <begin position="591"/>
        <end position="803"/>
    </location>
</feature>